<dbReference type="Proteomes" id="UP000597444">
    <property type="component" value="Unassembled WGS sequence"/>
</dbReference>
<keyword evidence="4" id="KW-1185">Reference proteome</keyword>
<feature type="domain" description="VOC" evidence="2">
    <location>
        <begin position="10"/>
        <end position="134"/>
    </location>
</feature>
<protein>
    <recommendedName>
        <fullName evidence="2">VOC domain-containing protein</fullName>
    </recommendedName>
</protein>
<dbReference type="InterPro" id="IPR029068">
    <property type="entry name" value="Glyas_Bleomycin-R_OHBP_Dase"/>
</dbReference>
<dbReference type="Gene3D" id="3.10.180.10">
    <property type="entry name" value="2,3-Dihydroxybiphenyl 1,2-Dioxygenase, domain 1"/>
    <property type="match status" value="1"/>
</dbReference>
<evidence type="ECO:0000313" key="4">
    <source>
        <dbReference type="Proteomes" id="UP000597444"/>
    </source>
</evidence>
<dbReference type="InterPro" id="IPR051332">
    <property type="entry name" value="Fosfomycin_Res_Enzymes"/>
</dbReference>
<dbReference type="InterPro" id="IPR018146">
    <property type="entry name" value="Glyoxalase_1_CS"/>
</dbReference>
<dbReference type="RefSeq" id="WP_220208495.1">
    <property type="nucleotide sequence ID" value="NZ_BNJK01000002.1"/>
</dbReference>
<dbReference type="PANTHER" id="PTHR36113:SF6">
    <property type="entry name" value="FOSFOMYCIN RESISTANCE PROTEIN FOSX"/>
    <property type="match status" value="1"/>
</dbReference>
<organism evidence="3 4">
    <name type="scientific">Reticulibacter mediterranei</name>
    <dbReference type="NCBI Taxonomy" id="2778369"/>
    <lineage>
        <taxon>Bacteria</taxon>
        <taxon>Bacillati</taxon>
        <taxon>Chloroflexota</taxon>
        <taxon>Ktedonobacteria</taxon>
        <taxon>Ktedonobacterales</taxon>
        <taxon>Reticulibacteraceae</taxon>
        <taxon>Reticulibacter</taxon>
    </lineage>
</organism>
<gene>
    <name evidence="3" type="ORF">KSF_077630</name>
</gene>
<sequence>MSTVTTPAVQTGHIGLNVSNVERSAAFYRALFGFSVARESYEPGRRSVHLADGERLVLTLWEQSEGRFDTRRPGLHHLSFQVQSVEDVRAFEVRLRQLDVHFLYDGVVAHREGSESGGIFFEDPDGIRLEIYTPTGLSGQAAPTPGASACGFF</sequence>
<dbReference type="CDD" id="cd06587">
    <property type="entry name" value="VOC"/>
    <property type="match status" value="1"/>
</dbReference>
<evidence type="ECO:0000259" key="2">
    <source>
        <dbReference type="PROSITE" id="PS51819"/>
    </source>
</evidence>
<dbReference type="AlphaFoldDB" id="A0A8J3ISH4"/>
<evidence type="ECO:0000256" key="1">
    <source>
        <dbReference type="ARBA" id="ARBA00022723"/>
    </source>
</evidence>
<evidence type="ECO:0000313" key="3">
    <source>
        <dbReference type="EMBL" id="GHO97715.1"/>
    </source>
</evidence>
<keyword evidence="1" id="KW-0479">Metal-binding</keyword>
<name>A0A8J3ISH4_9CHLR</name>
<dbReference type="Pfam" id="PF00903">
    <property type="entry name" value="Glyoxalase"/>
    <property type="match status" value="1"/>
</dbReference>
<comment type="caution">
    <text evidence="3">The sequence shown here is derived from an EMBL/GenBank/DDBJ whole genome shotgun (WGS) entry which is preliminary data.</text>
</comment>
<dbReference type="EMBL" id="BNJK01000002">
    <property type="protein sequence ID" value="GHO97715.1"/>
    <property type="molecule type" value="Genomic_DNA"/>
</dbReference>
<dbReference type="GO" id="GO:0046872">
    <property type="term" value="F:metal ion binding"/>
    <property type="evidence" value="ECO:0007669"/>
    <property type="project" value="UniProtKB-KW"/>
</dbReference>
<dbReference type="SUPFAM" id="SSF54593">
    <property type="entry name" value="Glyoxalase/Bleomycin resistance protein/Dihydroxybiphenyl dioxygenase"/>
    <property type="match status" value="1"/>
</dbReference>
<dbReference type="PANTHER" id="PTHR36113">
    <property type="entry name" value="LYASE, PUTATIVE-RELATED-RELATED"/>
    <property type="match status" value="1"/>
</dbReference>
<accession>A0A8J3ISH4</accession>
<proteinExistence type="predicted"/>
<dbReference type="InterPro" id="IPR037523">
    <property type="entry name" value="VOC_core"/>
</dbReference>
<reference evidence="3" key="1">
    <citation type="submission" date="2020-10" db="EMBL/GenBank/DDBJ databases">
        <title>Taxonomic study of unclassified bacteria belonging to the class Ktedonobacteria.</title>
        <authorList>
            <person name="Yabe S."/>
            <person name="Wang C.M."/>
            <person name="Zheng Y."/>
            <person name="Sakai Y."/>
            <person name="Cavaletti L."/>
            <person name="Monciardini P."/>
            <person name="Donadio S."/>
        </authorList>
    </citation>
    <scope>NUCLEOTIDE SEQUENCE</scope>
    <source>
        <strain evidence="3">ID150040</strain>
    </source>
</reference>
<dbReference type="PROSITE" id="PS00934">
    <property type="entry name" value="GLYOXALASE_I_1"/>
    <property type="match status" value="1"/>
</dbReference>
<dbReference type="InterPro" id="IPR004360">
    <property type="entry name" value="Glyas_Fos-R_dOase_dom"/>
</dbReference>
<dbReference type="GO" id="GO:0004462">
    <property type="term" value="F:lactoylglutathione lyase activity"/>
    <property type="evidence" value="ECO:0007669"/>
    <property type="project" value="InterPro"/>
</dbReference>
<dbReference type="PROSITE" id="PS51819">
    <property type="entry name" value="VOC"/>
    <property type="match status" value="1"/>
</dbReference>